<evidence type="ECO:0000313" key="3">
    <source>
        <dbReference type="Proteomes" id="UP000030686"/>
    </source>
</evidence>
<feature type="compositionally biased region" description="Basic and acidic residues" evidence="1">
    <location>
        <begin position="13"/>
        <end position="30"/>
    </location>
</feature>
<evidence type="ECO:0000313" key="2">
    <source>
        <dbReference type="EMBL" id="CDM35609.1"/>
    </source>
</evidence>
<evidence type="ECO:0000256" key="1">
    <source>
        <dbReference type="SAM" id="MobiDB-lite"/>
    </source>
</evidence>
<dbReference type="Proteomes" id="UP000030686">
    <property type="component" value="Unassembled WGS sequence"/>
</dbReference>
<sequence>MTSILENSGEDWGESREEQNTQKTEYPSEKEADEQEYPESKRSPSLSLFRAVSFAGRFLPALQYYIFQILQLLHS</sequence>
<proteinExistence type="predicted"/>
<dbReference type="EMBL" id="HG792018">
    <property type="protein sequence ID" value="CDM35609.1"/>
    <property type="molecule type" value="Genomic_DNA"/>
</dbReference>
<accession>W6QN97</accession>
<protein>
    <submittedName>
        <fullName evidence="2">Genomic scaffold, ProqFM164S04</fullName>
    </submittedName>
</protein>
<feature type="region of interest" description="Disordered" evidence="1">
    <location>
        <begin position="1"/>
        <end position="44"/>
    </location>
</feature>
<dbReference type="AlphaFoldDB" id="W6QN97"/>
<gene>
    <name evidence="2" type="ORF">PROQFM164_S04g000490</name>
</gene>
<keyword evidence="3" id="KW-1185">Reference proteome</keyword>
<organism evidence="2 3">
    <name type="scientific">Penicillium roqueforti (strain FM164)</name>
    <dbReference type="NCBI Taxonomy" id="1365484"/>
    <lineage>
        <taxon>Eukaryota</taxon>
        <taxon>Fungi</taxon>
        <taxon>Dikarya</taxon>
        <taxon>Ascomycota</taxon>
        <taxon>Pezizomycotina</taxon>
        <taxon>Eurotiomycetes</taxon>
        <taxon>Eurotiomycetidae</taxon>
        <taxon>Eurotiales</taxon>
        <taxon>Aspergillaceae</taxon>
        <taxon>Penicillium</taxon>
    </lineage>
</organism>
<name>W6QN97_PENRF</name>
<reference evidence="2" key="1">
    <citation type="journal article" date="2014" name="Nat. Commun.">
        <title>Multiple recent horizontal transfers of a large genomic region in cheese making fungi.</title>
        <authorList>
            <person name="Cheeseman K."/>
            <person name="Ropars J."/>
            <person name="Renault P."/>
            <person name="Dupont J."/>
            <person name="Gouzy J."/>
            <person name="Branca A."/>
            <person name="Abraham A.L."/>
            <person name="Ceppi M."/>
            <person name="Conseiller E."/>
            <person name="Debuchy R."/>
            <person name="Malagnac F."/>
            <person name="Goarin A."/>
            <person name="Silar P."/>
            <person name="Lacoste S."/>
            <person name="Sallet E."/>
            <person name="Bensimon A."/>
            <person name="Giraud T."/>
            <person name="Brygoo Y."/>
        </authorList>
    </citation>
    <scope>NUCLEOTIDE SEQUENCE [LARGE SCALE GENOMIC DNA]</scope>
    <source>
        <strain evidence="2">FM164</strain>
    </source>
</reference>